<evidence type="ECO:0000256" key="4">
    <source>
        <dbReference type="ARBA" id="ARBA00022763"/>
    </source>
</evidence>
<sequence length="174" mass="19412">MENKERPHIFYGQLDNPDWPLYLAATAEGLCFIGSLDEGFDELTKWAGKYTPYALLEENEGELAAYAKQLQEYFKGERSQFELPIDTTGTAFQQEVWAALMELPYGATTSYGEIASRINKPGSSRAVGTAIGKNPVLIVVPCHRVIHKNGGISGYRGKLPMKKKLLELEAVRRN</sequence>
<dbReference type="InterPro" id="IPR036217">
    <property type="entry name" value="MethylDNA_cys_MeTrfase_DNAb"/>
</dbReference>
<dbReference type="InterPro" id="IPR008332">
    <property type="entry name" value="MethylG_MeTrfase_N"/>
</dbReference>
<proteinExistence type="predicted"/>
<gene>
    <name evidence="9" type="ORF">ACFSBK_08020</name>
</gene>
<organism evidence="9 10">
    <name type="scientific">Carnobacterium antarcticum</name>
    <dbReference type="NCBI Taxonomy" id="2126436"/>
    <lineage>
        <taxon>Bacteria</taxon>
        <taxon>Bacillati</taxon>
        <taxon>Bacillota</taxon>
        <taxon>Bacilli</taxon>
        <taxon>Lactobacillales</taxon>
        <taxon>Carnobacteriaceae</taxon>
        <taxon>Carnobacterium</taxon>
    </lineage>
</organism>
<name>A0ABW4NNG5_9LACT</name>
<dbReference type="GO" id="GO:0003908">
    <property type="term" value="F:methylated-DNA-[protein]-cysteine S-methyltransferase activity"/>
    <property type="evidence" value="ECO:0007669"/>
    <property type="project" value="UniProtKB-EC"/>
</dbReference>
<comment type="catalytic activity">
    <reaction evidence="6">
        <text>a 6-O-methyl-2'-deoxyguanosine in DNA + L-cysteinyl-[protein] = S-methyl-L-cysteinyl-[protein] + a 2'-deoxyguanosine in DNA</text>
        <dbReference type="Rhea" id="RHEA:24000"/>
        <dbReference type="Rhea" id="RHEA-COMP:10131"/>
        <dbReference type="Rhea" id="RHEA-COMP:10132"/>
        <dbReference type="Rhea" id="RHEA-COMP:11367"/>
        <dbReference type="Rhea" id="RHEA-COMP:11368"/>
        <dbReference type="ChEBI" id="CHEBI:29950"/>
        <dbReference type="ChEBI" id="CHEBI:82612"/>
        <dbReference type="ChEBI" id="CHEBI:85445"/>
        <dbReference type="ChEBI" id="CHEBI:85448"/>
        <dbReference type="EC" id="2.1.1.63"/>
    </reaction>
</comment>
<comment type="caution">
    <text evidence="9">The sequence shown here is derived from an EMBL/GenBank/DDBJ whole genome shotgun (WGS) entry which is preliminary data.</text>
</comment>
<keyword evidence="5" id="KW-0234">DNA repair</keyword>
<evidence type="ECO:0000259" key="7">
    <source>
        <dbReference type="Pfam" id="PF01035"/>
    </source>
</evidence>
<dbReference type="Proteomes" id="UP001597285">
    <property type="component" value="Unassembled WGS sequence"/>
</dbReference>
<dbReference type="Gene3D" id="3.30.160.70">
    <property type="entry name" value="Methylated DNA-protein cysteine methyltransferase domain"/>
    <property type="match status" value="1"/>
</dbReference>
<keyword evidence="4" id="KW-0227">DNA damage</keyword>
<dbReference type="InterPro" id="IPR036631">
    <property type="entry name" value="MGMT_N_sf"/>
</dbReference>
<evidence type="ECO:0000259" key="8">
    <source>
        <dbReference type="Pfam" id="PF02870"/>
    </source>
</evidence>
<evidence type="ECO:0000313" key="9">
    <source>
        <dbReference type="EMBL" id="MFD1799791.1"/>
    </source>
</evidence>
<dbReference type="PANTHER" id="PTHR10815:SF12">
    <property type="entry name" value="METHYLATED-DNA--PROTEIN-CYSTEINE METHYLTRANSFERASE, INDUCIBLE"/>
    <property type="match status" value="1"/>
</dbReference>
<dbReference type="Gene3D" id="1.10.10.10">
    <property type="entry name" value="Winged helix-like DNA-binding domain superfamily/Winged helix DNA-binding domain"/>
    <property type="match status" value="1"/>
</dbReference>
<keyword evidence="3 9" id="KW-0808">Transferase</keyword>
<feature type="domain" description="Methylated-DNA-[protein]-cysteine S-methyltransferase DNA binding" evidence="7">
    <location>
        <begin position="91"/>
        <end position="171"/>
    </location>
</feature>
<keyword evidence="2 9" id="KW-0489">Methyltransferase</keyword>
<dbReference type="Pfam" id="PF02870">
    <property type="entry name" value="Methyltransf_1N"/>
    <property type="match status" value="1"/>
</dbReference>
<dbReference type="InterPro" id="IPR036388">
    <property type="entry name" value="WH-like_DNA-bd_sf"/>
</dbReference>
<reference evidence="10" key="1">
    <citation type="journal article" date="2019" name="Int. J. Syst. Evol. Microbiol.">
        <title>The Global Catalogue of Microorganisms (GCM) 10K type strain sequencing project: providing services to taxonomists for standard genome sequencing and annotation.</title>
        <authorList>
            <consortium name="The Broad Institute Genomics Platform"/>
            <consortium name="The Broad Institute Genome Sequencing Center for Infectious Disease"/>
            <person name="Wu L."/>
            <person name="Ma J."/>
        </authorList>
    </citation>
    <scope>NUCLEOTIDE SEQUENCE [LARGE SCALE GENOMIC DNA]</scope>
    <source>
        <strain evidence="10">KCTC 42143</strain>
    </source>
</reference>
<evidence type="ECO:0000256" key="1">
    <source>
        <dbReference type="ARBA" id="ARBA00001286"/>
    </source>
</evidence>
<dbReference type="InterPro" id="IPR001497">
    <property type="entry name" value="MethylDNA_cys_MeTrfase_AS"/>
</dbReference>
<evidence type="ECO:0000256" key="5">
    <source>
        <dbReference type="ARBA" id="ARBA00023204"/>
    </source>
</evidence>
<feature type="domain" description="Methylguanine DNA methyltransferase ribonuclease-like" evidence="8">
    <location>
        <begin position="9"/>
        <end position="86"/>
    </location>
</feature>
<dbReference type="PROSITE" id="PS00374">
    <property type="entry name" value="MGMT"/>
    <property type="match status" value="1"/>
</dbReference>
<evidence type="ECO:0000256" key="6">
    <source>
        <dbReference type="ARBA" id="ARBA00049348"/>
    </source>
</evidence>
<comment type="catalytic activity">
    <reaction evidence="1">
        <text>a 4-O-methyl-thymidine in DNA + L-cysteinyl-[protein] = a thymidine in DNA + S-methyl-L-cysteinyl-[protein]</text>
        <dbReference type="Rhea" id="RHEA:53428"/>
        <dbReference type="Rhea" id="RHEA-COMP:10131"/>
        <dbReference type="Rhea" id="RHEA-COMP:10132"/>
        <dbReference type="Rhea" id="RHEA-COMP:13555"/>
        <dbReference type="Rhea" id="RHEA-COMP:13556"/>
        <dbReference type="ChEBI" id="CHEBI:29950"/>
        <dbReference type="ChEBI" id="CHEBI:82612"/>
        <dbReference type="ChEBI" id="CHEBI:137386"/>
        <dbReference type="ChEBI" id="CHEBI:137387"/>
        <dbReference type="EC" id="2.1.1.63"/>
    </reaction>
</comment>
<dbReference type="EC" id="2.1.1.63" evidence="9"/>
<dbReference type="PANTHER" id="PTHR10815">
    <property type="entry name" value="METHYLATED-DNA--PROTEIN-CYSTEINE METHYLTRANSFERASE"/>
    <property type="match status" value="1"/>
</dbReference>
<dbReference type="GO" id="GO:0032259">
    <property type="term" value="P:methylation"/>
    <property type="evidence" value="ECO:0007669"/>
    <property type="project" value="UniProtKB-KW"/>
</dbReference>
<dbReference type="Pfam" id="PF01035">
    <property type="entry name" value="DNA_binding_1"/>
    <property type="match status" value="1"/>
</dbReference>
<dbReference type="RefSeq" id="WP_058919823.1">
    <property type="nucleotide sequence ID" value="NZ_JBHSQC010000015.1"/>
</dbReference>
<keyword evidence="10" id="KW-1185">Reference proteome</keyword>
<evidence type="ECO:0000256" key="2">
    <source>
        <dbReference type="ARBA" id="ARBA00022603"/>
    </source>
</evidence>
<dbReference type="NCBIfam" id="TIGR00589">
    <property type="entry name" value="ogt"/>
    <property type="match status" value="1"/>
</dbReference>
<evidence type="ECO:0000313" key="10">
    <source>
        <dbReference type="Proteomes" id="UP001597285"/>
    </source>
</evidence>
<accession>A0ABW4NNG5</accession>
<evidence type="ECO:0000256" key="3">
    <source>
        <dbReference type="ARBA" id="ARBA00022679"/>
    </source>
</evidence>
<dbReference type="SUPFAM" id="SSF53155">
    <property type="entry name" value="Methylated DNA-protein cysteine methyltransferase domain"/>
    <property type="match status" value="1"/>
</dbReference>
<protein>
    <submittedName>
        <fullName evidence="9">Methylated-DNA--[protein]-cysteine S-methyltransferase</fullName>
        <ecNumber evidence="9">2.1.1.63</ecNumber>
    </submittedName>
</protein>
<dbReference type="EMBL" id="JBHUFF010000014">
    <property type="protein sequence ID" value="MFD1799791.1"/>
    <property type="molecule type" value="Genomic_DNA"/>
</dbReference>
<dbReference type="SUPFAM" id="SSF46767">
    <property type="entry name" value="Methylated DNA-protein cysteine methyltransferase, C-terminal domain"/>
    <property type="match status" value="1"/>
</dbReference>
<dbReference type="InterPro" id="IPR014048">
    <property type="entry name" value="MethylDNA_cys_MeTrfase_DNA-bd"/>
</dbReference>
<dbReference type="CDD" id="cd06445">
    <property type="entry name" value="ATase"/>
    <property type="match status" value="1"/>
</dbReference>